<dbReference type="RefSeq" id="WP_220636693.1">
    <property type="nucleotide sequence ID" value="NZ_CAJQUM010000001.1"/>
</dbReference>
<keyword evidence="2" id="KW-1185">Reference proteome</keyword>
<reference evidence="1" key="1">
    <citation type="submission" date="2021-04" db="EMBL/GenBank/DDBJ databases">
        <authorList>
            <person name="Hornung B."/>
        </authorList>
    </citation>
    <scope>NUCLEOTIDE SEQUENCE</scope>
    <source>
        <strain evidence="1">G5G6</strain>
    </source>
</reference>
<evidence type="ECO:0000313" key="1">
    <source>
        <dbReference type="EMBL" id="CAG4884890.1"/>
    </source>
</evidence>
<dbReference type="EMBL" id="CAJQUM010000001">
    <property type="protein sequence ID" value="CAG4884890.1"/>
    <property type="molecule type" value="Genomic_DNA"/>
</dbReference>
<comment type="caution">
    <text evidence="1">The sequence shown here is derived from an EMBL/GenBank/DDBJ whole genome shotgun (WGS) entry which is preliminary data.</text>
</comment>
<proteinExistence type="predicted"/>
<name>A0A916N1G1_9PROT</name>
<gene>
    <name evidence="1" type="ORF">GTOL_12773</name>
</gene>
<accession>A0A916N1G1</accession>
<dbReference type="AlphaFoldDB" id="A0A916N1G1"/>
<dbReference type="Proteomes" id="UP000742786">
    <property type="component" value="Unassembled WGS sequence"/>
</dbReference>
<sequence length="111" mass="12177">MNTPKMLPWLAGTAGIDLERAEQLWQLASDYAESVTGESESSRYLSIAHEQMIALVEKEVLAESPIQDAPWLMIQAHLSVAPMIVADTFAQAAVATRQAIGRWTEKHQSAA</sequence>
<protein>
    <submittedName>
        <fullName evidence="1">Uncharacterized protein</fullName>
    </submittedName>
</protein>
<evidence type="ECO:0000313" key="2">
    <source>
        <dbReference type="Proteomes" id="UP000742786"/>
    </source>
</evidence>
<organism evidence="1 2">
    <name type="scientific">Georgfuchsia toluolica</name>
    <dbReference type="NCBI Taxonomy" id="424218"/>
    <lineage>
        <taxon>Bacteria</taxon>
        <taxon>Pseudomonadati</taxon>
        <taxon>Pseudomonadota</taxon>
        <taxon>Betaproteobacteria</taxon>
        <taxon>Nitrosomonadales</taxon>
        <taxon>Sterolibacteriaceae</taxon>
        <taxon>Georgfuchsia</taxon>
    </lineage>
</organism>